<dbReference type="Proteomes" id="UP000242180">
    <property type="component" value="Unassembled WGS sequence"/>
</dbReference>
<evidence type="ECO:0000313" key="2">
    <source>
        <dbReference type="EMBL" id="ORY90369.1"/>
    </source>
</evidence>
<protein>
    <submittedName>
        <fullName evidence="2">Uncharacterized protein</fullName>
    </submittedName>
</protein>
<name>A0A1X2GZX4_SYNRA</name>
<reference evidence="2 3" key="1">
    <citation type="submission" date="2016-07" db="EMBL/GenBank/DDBJ databases">
        <title>Pervasive Adenine N6-methylation of Active Genes in Fungi.</title>
        <authorList>
            <consortium name="DOE Joint Genome Institute"/>
            <person name="Mondo S.J."/>
            <person name="Dannebaum R.O."/>
            <person name="Kuo R.C."/>
            <person name="Labutti K."/>
            <person name="Haridas S."/>
            <person name="Kuo A."/>
            <person name="Salamov A."/>
            <person name="Ahrendt S.R."/>
            <person name="Lipzen A."/>
            <person name="Sullivan W."/>
            <person name="Andreopoulos W.B."/>
            <person name="Clum A."/>
            <person name="Lindquist E."/>
            <person name="Daum C."/>
            <person name="Ramamoorthy G.K."/>
            <person name="Gryganskyi A."/>
            <person name="Culley D."/>
            <person name="Magnuson J.K."/>
            <person name="James T.Y."/>
            <person name="O'Malley M.A."/>
            <person name="Stajich J.E."/>
            <person name="Spatafora J.W."/>
            <person name="Visel A."/>
            <person name="Grigoriev I.V."/>
        </authorList>
    </citation>
    <scope>NUCLEOTIDE SEQUENCE [LARGE SCALE GENOMIC DNA]</scope>
    <source>
        <strain evidence="2 3">NRRL 2496</strain>
    </source>
</reference>
<comment type="caution">
    <text evidence="2">The sequence shown here is derived from an EMBL/GenBank/DDBJ whole genome shotgun (WGS) entry which is preliminary data.</text>
</comment>
<organism evidence="2 3">
    <name type="scientific">Syncephalastrum racemosum</name>
    <name type="common">Filamentous fungus</name>
    <dbReference type="NCBI Taxonomy" id="13706"/>
    <lineage>
        <taxon>Eukaryota</taxon>
        <taxon>Fungi</taxon>
        <taxon>Fungi incertae sedis</taxon>
        <taxon>Mucoromycota</taxon>
        <taxon>Mucoromycotina</taxon>
        <taxon>Mucoromycetes</taxon>
        <taxon>Mucorales</taxon>
        <taxon>Syncephalastraceae</taxon>
        <taxon>Syncephalastrum</taxon>
    </lineage>
</organism>
<sequence>MCVGESCASGTVMCYTGYASWVKLCCRLVFFLGLFPLQLGSLSFLFLWRPSLMPCPHKRVQSTQYPKTRMRRAVSSCLNRPWQTRLSRSGRLRPSVQPAKLIQTNRLLHPCLPSIKVNKWINYPWIE</sequence>
<accession>A0A1X2GZX4</accession>
<dbReference type="EMBL" id="MCGN01000012">
    <property type="protein sequence ID" value="ORY90369.1"/>
    <property type="molecule type" value="Genomic_DNA"/>
</dbReference>
<feature type="transmembrane region" description="Helical" evidence="1">
    <location>
        <begin position="28"/>
        <end position="48"/>
    </location>
</feature>
<keyword evidence="1" id="KW-0812">Transmembrane</keyword>
<evidence type="ECO:0000256" key="1">
    <source>
        <dbReference type="SAM" id="Phobius"/>
    </source>
</evidence>
<dbReference type="InParanoid" id="A0A1X2GZX4"/>
<dbReference type="AlphaFoldDB" id="A0A1X2GZX4"/>
<gene>
    <name evidence="2" type="ORF">BCR43DRAFT_110584</name>
</gene>
<keyword evidence="1" id="KW-1133">Transmembrane helix</keyword>
<keyword evidence="1" id="KW-0472">Membrane</keyword>
<evidence type="ECO:0000313" key="3">
    <source>
        <dbReference type="Proteomes" id="UP000242180"/>
    </source>
</evidence>
<keyword evidence="3" id="KW-1185">Reference proteome</keyword>
<proteinExistence type="predicted"/>